<protein>
    <submittedName>
        <fullName evidence="4">Amidase domain-containing protein</fullName>
    </submittedName>
</protein>
<name>A0A9Q4HLF8_9BACI</name>
<sequence>MKKRFFGFIIMSLILSLFVIPNVTSAKETETFSTDTYTLKDAQNEVLKYLKNNKKNYKIGSEQFVNFLESATKLDFKNYNKDLIQTYASIYLAENEEYKFEQATKETEDTEEKPFVLSNSLLNKKIKEIREKNEDENTEVDNEVKDLQSQSSLEFSALSSYNRTNAKKYMTNNWDKKSNSLYGYLGGKGGDCTNYASQVVHAGGMPTNLKGYYGSHYTSTTKGWFSVKEYRVQGTSTINYSTSWVRVKDFYGYWVGTKKHKVYSNLTASQVSKKVSTGDVVQVYNRNSGNWFHTVVVYDVKKGETRFSAHSNAHLYAHLPIEFKGSKYRFRVIKF</sequence>
<evidence type="ECO:0000256" key="2">
    <source>
        <dbReference type="SAM" id="SignalP"/>
    </source>
</evidence>
<organism evidence="4 5">
    <name type="scientific">Bacillus halotolerans</name>
    <dbReference type="NCBI Taxonomy" id="260554"/>
    <lineage>
        <taxon>Bacteria</taxon>
        <taxon>Bacillati</taxon>
        <taxon>Bacillota</taxon>
        <taxon>Bacilli</taxon>
        <taxon>Bacillales</taxon>
        <taxon>Bacillaceae</taxon>
        <taxon>Bacillus</taxon>
    </lineage>
</organism>
<feature type="chain" id="PRO_5040489263" evidence="2">
    <location>
        <begin position="27"/>
        <end position="335"/>
    </location>
</feature>
<accession>A0A9Q4HLF8</accession>
<evidence type="ECO:0000313" key="4">
    <source>
        <dbReference type="EMBL" id="MCY9183070.1"/>
    </source>
</evidence>
<evidence type="ECO:0000313" key="5">
    <source>
        <dbReference type="Proteomes" id="UP001073053"/>
    </source>
</evidence>
<feature type="coiled-coil region" evidence="1">
    <location>
        <begin position="93"/>
        <end position="150"/>
    </location>
</feature>
<dbReference type="PANTHER" id="PTHR40032">
    <property type="entry name" value="EXPORTED PROTEIN-RELATED"/>
    <property type="match status" value="1"/>
</dbReference>
<dbReference type="PANTHER" id="PTHR40032:SF1">
    <property type="entry name" value="EXPORTED PROTEIN"/>
    <property type="match status" value="1"/>
</dbReference>
<gene>
    <name evidence="4" type="ORF">MOF03_00110</name>
</gene>
<dbReference type="RefSeq" id="WP_142389221.1">
    <property type="nucleotide sequence ID" value="NZ_JALAVZ010000002.1"/>
</dbReference>
<dbReference type="Proteomes" id="UP001073053">
    <property type="component" value="Unassembled WGS sequence"/>
</dbReference>
<evidence type="ECO:0000259" key="3">
    <source>
        <dbReference type="Pfam" id="PF12671"/>
    </source>
</evidence>
<keyword evidence="1" id="KW-0175">Coiled coil</keyword>
<feature type="signal peptide" evidence="2">
    <location>
        <begin position="1"/>
        <end position="26"/>
    </location>
</feature>
<feature type="domain" description="Putative amidase" evidence="3">
    <location>
        <begin position="160"/>
        <end position="319"/>
    </location>
</feature>
<reference evidence="4" key="1">
    <citation type="submission" date="2022-02" db="EMBL/GenBank/DDBJ databases">
        <title>Crop Bioprotection Bacillus Genome Sequencing.</title>
        <authorList>
            <person name="Dunlap C."/>
        </authorList>
    </citation>
    <scope>NUCLEOTIDE SEQUENCE</scope>
    <source>
        <strain evidence="4">EC49O2N-C10</strain>
    </source>
</reference>
<comment type="caution">
    <text evidence="4">The sequence shown here is derived from an EMBL/GenBank/DDBJ whole genome shotgun (WGS) entry which is preliminary data.</text>
</comment>
<keyword evidence="2" id="KW-0732">Signal</keyword>
<evidence type="ECO:0000256" key="1">
    <source>
        <dbReference type="SAM" id="Coils"/>
    </source>
</evidence>
<dbReference type="InterPro" id="IPR024301">
    <property type="entry name" value="Amidase_6"/>
</dbReference>
<dbReference type="AlphaFoldDB" id="A0A9Q4HLF8"/>
<proteinExistence type="predicted"/>
<dbReference type="EMBL" id="JALAWA010000001">
    <property type="protein sequence ID" value="MCY9183070.1"/>
    <property type="molecule type" value="Genomic_DNA"/>
</dbReference>
<dbReference type="Pfam" id="PF12671">
    <property type="entry name" value="Amidase_6"/>
    <property type="match status" value="1"/>
</dbReference>